<dbReference type="PANTHER" id="PTHR46165:SF2">
    <property type="entry name" value="SET AND MYND DOMAIN-CONTAINING PROTEIN 4"/>
    <property type="match status" value="1"/>
</dbReference>
<dbReference type="Gene3D" id="2.170.270.10">
    <property type="entry name" value="SET domain"/>
    <property type="match status" value="1"/>
</dbReference>
<dbReference type="GO" id="GO:0032259">
    <property type="term" value="P:methylation"/>
    <property type="evidence" value="ECO:0007669"/>
    <property type="project" value="UniProtKB-KW"/>
</dbReference>
<feature type="domain" description="SET" evidence="5">
    <location>
        <begin position="222"/>
        <end position="529"/>
    </location>
</feature>
<dbReference type="Gene3D" id="1.10.220.160">
    <property type="match status" value="1"/>
</dbReference>
<keyword evidence="4" id="KW-0175">Coiled coil</keyword>
<dbReference type="AlphaFoldDB" id="A0A6J1MJ35"/>
<dbReference type="Proteomes" id="UP000504633">
    <property type="component" value="Unplaced"/>
</dbReference>
<dbReference type="GO" id="GO:0008170">
    <property type="term" value="F:N-methyltransferase activity"/>
    <property type="evidence" value="ECO:0007669"/>
    <property type="project" value="UniProtKB-ARBA"/>
</dbReference>
<evidence type="ECO:0000313" key="7">
    <source>
        <dbReference type="RefSeq" id="XP_023179451.2"/>
    </source>
</evidence>
<dbReference type="OrthoDB" id="62495at2759"/>
<dbReference type="Gene3D" id="1.25.40.10">
    <property type="entry name" value="Tetratricopeptide repeat domain"/>
    <property type="match status" value="1"/>
</dbReference>
<feature type="coiled-coil region" evidence="4">
    <location>
        <begin position="183"/>
        <end position="210"/>
    </location>
</feature>
<dbReference type="GO" id="GO:0042826">
    <property type="term" value="F:histone deacetylase binding"/>
    <property type="evidence" value="ECO:0007669"/>
    <property type="project" value="TreeGrafter"/>
</dbReference>
<evidence type="ECO:0000313" key="6">
    <source>
        <dbReference type="Proteomes" id="UP000504633"/>
    </source>
</evidence>
<dbReference type="GO" id="GO:0008757">
    <property type="term" value="F:S-adenosylmethionine-dependent methyltransferase activity"/>
    <property type="evidence" value="ECO:0007669"/>
    <property type="project" value="UniProtKB-ARBA"/>
</dbReference>
<evidence type="ECO:0000256" key="1">
    <source>
        <dbReference type="ARBA" id="ARBA00022603"/>
    </source>
</evidence>
<dbReference type="InterPro" id="IPR052097">
    <property type="entry name" value="SET-MYND_domain_protein"/>
</dbReference>
<sequence length="771" mass="88440">MLTLSKVFGEQNELIPFIDDYQNELETVRLLHTLPAANQKRFNELTNEFLDTLEDPHDLKACAERSRSSREHGNAVYTNRSKTNATDRKESLLLACRLYTEAILQAENVHEELCLGYANRGMALQDFGLYKESYEDCECALEYGYPQKLQHKLIMRQAHCAWKLGNVKKLAELIACLEQHQLNSGYAEQLAQLQQQLTLLEEQQANDQSEDQIEIPSKLQEVNHKISTSPGSKGRHMVATQLIKPGDFIFKEQTACFVPLEPGLICQQCAASVLYAPIPCTQCHQRVVYCSRHCRQLHGRIHSYECAGYRKNLFTLLGVSHLAVRMVLCYMQQWLTDLGNGSNAEELWQLLMDKAKQSYNWPTAPQHLLSLCMISHLDKADSAELVYYALSANLLQVYLYKCTDFYEQLRIESRHSAVAREEWDLLIAALILRSASQLICNGHVVVTVVLRSQFHTMEPKLWREPFHLYLGCMHKFDSVALISAINLPYLALCNHACASSIQLQFDGRVVNCLAATEIKADEEIFNCYTLDYRNSSCSMRKQHLQKTYKFECKCSKCSCSKSDEDFLSFNRYRCEFCAKIFVPGQPEEFKWWESESELAPQSTINCSKCQAKQSFTWFELFRDILALCYEQQQRRKAYKAFAELDTWLLDYHNLKTQLAQQLIAGCLTAKADGATWDDIDYTQLSRILDYLLASVEAQHGANSMTYISNLTYLMDLTAFGKYKCSSEQLKAMRAAFNYLPPDTKQIFVNYYNDFIEQRYAANGKANANANA</sequence>
<keyword evidence="1" id="KW-0489">Methyltransferase</keyword>
<dbReference type="OMA" id="RQAHCAW"/>
<dbReference type="InterPro" id="IPR001214">
    <property type="entry name" value="SET_dom"/>
</dbReference>
<dbReference type="GO" id="GO:0005737">
    <property type="term" value="C:cytoplasm"/>
    <property type="evidence" value="ECO:0007669"/>
    <property type="project" value="TreeGrafter"/>
</dbReference>
<evidence type="ECO:0000256" key="4">
    <source>
        <dbReference type="SAM" id="Coils"/>
    </source>
</evidence>
<keyword evidence="6" id="KW-1185">Reference proteome</keyword>
<evidence type="ECO:0000256" key="3">
    <source>
        <dbReference type="ARBA" id="ARBA00022691"/>
    </source>
</evidence>
<keyword evidence="2" id="KW-0808">Transferase</keyword>
<dbReference type="KEGG" id="dhe:111605246"/>
<dbReference type="Gene3D" id="6.10.140.2220">
    <property type="match status" value="1"/>
</dbReference>
<dbReference type="PANTHER" id="PTHR46165">
    <property type="entry name" value="SET AND MYND DOMAIN-CONTAINING PROTEIN 4"/>
    <property type="match status" value="1"/>
</dbReference>
<accession>A0A6J1MJ35</accession>
<gene>
    <name evidence="7" type="primary">LOC111605246</name>
</gene>
<organism evidence="6 7">
    <name type="scientific">Drosophila hydei</name>
    <name type="common">Fruit fly</name>
    <dbReference type="NCBI Taxonomy" id="7224"/>
    <lineage>
        <taxon>Eukaryota</taxon>
        <taxon>Metazoa</taxon>
        <taxon>Ecdysozoa</taxon>
        <taxon>Arthropoda</taxon>
        <taxon>Hexapoda</taxon>
        <taxon>Insecta</taxon>
        <taxon>Pterygota</taxon>
        <taxon>Neoptera</taxon>
        <taxon>Endopterygota</taxon>
        <taxon>Diptera</taxon>
        <taxon>Brachycera</taxon>
        <taxon>Muscomorpha</taxon>
        <taxon>Ephydroidea</taxon>
        <taxon>Drosophilidae</taxon>
        <taxon>Drosophila</taxon>
    </lineage>
</organism>
<name>A0A6J1MJ35_DROHY</name>
<dbReference type="InterPro" id="IPR011990">
    <property type="entry name" value="TPR-like_helical_dom_sf"/>
</dbReference>
<dbReference type="SUPFAM" id="SSF144232">
    <property type="entry name" value="HIT/MYND zinc finger-like"/>
    <property type="match status" value="1"/>
</dbReference>
<reference evidence="7" key="1">
    <citation type="submission" date="2025-08" db="UniProtKB">
        <authorList>
            <consortium name="RefSeq"/>
        </authorList>
    </citation>
    <scope>IDENTIFICATION</scope>
    <source>
        <strain evidence="7">15085-1641.00</strain>
        <tissue evidence="7">Whole body</tissue>
    </source>
</reference>
<evidence type="ECO:0000259" key="5">
    <source>
        <dbReference type="PROSITE" id="PS50280"/>
    </source>
</evidence>
<dbReference type="GO" id="GO:0008276">
    <property type="term" value="F:protein methyltransferase activity"/>
    <property type="evidence" value="ECO:0007669"/>
    <property type="project" value="UniProtKB-ARBA"/>
</dbReference>
<proteinExistence type="predicted"/>
<dbReference type="CTD" id="35985"/>
<evidence type="ECO:0000256" key="2">
    <source>
        <dbReference type="ARBA" id="ARBA00022679"/>
    </source>
</evidence>
<dbReference type="GO" id="GO:0005634">
    <property type="term" value="C:nucleus"/>
    <property type="evidence" value="ECO:0007669"/>
    <property type="project" value="TreeGrafter"/>
</dbReference>
<dbReference type="SUPFAM" id="SSF48452">
    <property type="entry name" value="TPR-like"/>
    <property type="match status" value="1"/>
</dbReference>
<protein>
    <submittedName>
        <fullName evidence="7">SET and MYND domain-containing protein 4</fullName>
    </submittedName>
</protein>
<dbReference type="GeneID" id="111605246"/>
<dbReference type="RefSeq" id="XP_023179451.2">
    <property type="nucleotide sequence ID" value="XM_023323683.2"/>
</dbReference>
<keyword evidence="3" id="KW-0949">S-adenosyl-L-methionine</keyword>
<dbReference type="SUPFAM" id="SSF82199">
    <property type="entry name" value="SET domain"/>
    <property type="match status" value="1"/>
</dbReference>
<dbReference type="PROSITE" id="PS50280">
    <property type="entry name" value="SET"/>
    <property type="match status" value="1"/>
</dbReference>
<dbReference type="InterPro" id="IPR046341">
    <property type="entry name" value="SET_dom_sf"/>
</dbReference>